<dbReference type="EMBL" id="UXAU01000009">
    <property type="protein sequence ID" value="VDC18561.1"/>
    <property type="molecule type" value="Genomic_DNA"/>
</dbReference>
<dbReference type="GO" id="GO:0033983">
    <property type="term" value="F:diaminobutyrate decarboxylase activity"/>
    <property type="evidence" value="ECO:0007669"/>
    <property type="project" value="UniProtKB-EC"/>
</dbReference>
<dbReference type="GO" id="GO:0004058">
    <property type="term" value="F:aromatic-L-amino-acid decarboxylase activity"/>
    <property type="evidence" value="ECO:0007669"/>
    <property type="project" value="UniProtKB-ARBA"/>
</dbReference>
<dbReference type="GO" id="GO:0019752">
    <property type="term" value="P:carboxylic acid metabolic process"/>
    <property type="evidence" value="ECO:0007669"/>
    <property type="project" value="InterPro"/>
</dbReference>
<keyword evidence="5 7" id="KW-0456">Lyase</keyword>
<dbReference type="PANTHER" id="PTHR45677:SF8">
    <property type="entry name" value="CYSTEINE SULFINIC ACID DECARBOXYLASE"/>
    <property type="match status" value="1"/>
</dbReference>
<evidence type="ECO:0000256" key="2">
    <source>
        <dbReference type="ARBA" id="ARBA00009533"/>
    </source>
</evidence>
<dbReference type="EC" id="4.1.1.86" evidence="9"/>
<dbReference type="InterPro" id="IPR015421">
    <property type="entry name" value="PyrdxlP-dep_Trfase_major"/>
</dbReference>
<dbReference type="InterPro" id="IPR002129">
    <property type="entry name" value="PyrdxlP-dep_de-COase"/>
</dbReference>
<keyword evidence="4 6" id="KW-0663">Pyridoxal phosphate</keyword>
<comment type="similarity">
    <text evidence="2 7">Belongs to the group II decarboxylase family.</text>
</comment>
<dbReference type="AlphaFoldDB" id="A0A3P5WBH5"/>
<dbReference type="InterPro" id="IPR015422">
    <property type="entry name" value="PyrdxlP-dep_Trfase_small"/>
</dbReference>
<protein>
    <submittedName>
        <fullName evidence="9">L-2,4-diaminobutyrate decarboxylase</fullName>
        <ecNumber evidence="9">4.1.1.86</ecNumber>
    </submittedName>
</protein>
<keyword evidence="10" id="KW-1185">Reference proteome</keyword>
<dbReference type="Pfam" id="PF00282">
    <property type="entry name" value="Pyridoxal_deC"/>
    <property type="match status" value="1"/>
</dbReference>
<evidence type="ECO:0000256" key="3">
    <source>
        <dbReference type="ARBA" id="ARBA00022793"/>
    </source>
</evidence>
<sequence>MPLMPPLDAIHLDDPRATGAQPNATQPNDERPNSAQSGQDFGSSVELALGATNHLFNKRNAPRYVAQVLQGVTVVATKIERTTQPFTGVGPAEMKARVDAVDLASPLADTAAALEELESVYLRDAVYFHDSKYAAHLNCPVVIPALVGEAILSAVNSSLDTWDQSAGATMIERRLIDWAADRLHLGADADGIFTSGGSQSNLQALLIARNHAVAGLRQEPSRANLRLPALLDSLRIFTSEDSHFSIQKSASMLGLGFDAVITVPCTPDHRMDPTALATAMADAHEAGHTAMAVVATGGTTDFGAVDPLTDLAALARAYGAWFHVDAAYGGGLMVSGRYRHLLDGTRLADSVTVDFHKTFFQPVSSSALLVRESTMLRHITYYADYLNPESAALAEIPNQVDKSIQTTRRFDALKLWLTLRIMGADAIGALFDEAIDLAAQVGSLLASDDDFELVAAPQLSTLVFRYRPVDADGTRLSEDAADTLNPAIRAAVFASGQAVVAGTKVAGRHYLKFTLLNAEATLEDISEIVELLRRTGASLLPAQNQAQNQDHNRSGAAA</sequence>
<feature type="compositionally biased region" description="Polar residues" evidence="8">
    <location>
        <begin position="20"/>
        <end position="41"/>
    </location>
</feature>
<evidence type="ECO:0000256" key="5">
    <source>
        <dbReference type="ARBA" id="ARBA00023239"/>
    </source>
</evidence>
<feature type="region of interest" description="Disordered" evidence="8">
    <location>
        <begin position="1"/>
        <end position="41"/>
    </location>
</feature>
<gene>
    <name evidence="9" type="primary">ddc</name>
    <name evidence="9" type="ORF">PSET11_00379</name>
</gene>
<evidence type="ECO:0000313" key="9">
    <source>
        <dbReference type="EMBL" id="VDC18561.1"/>
    </source>
</evidence>
<evidence type="ECO:0000256" key="4">
    <source>
        <dbReference type="ARBA" id="ARBA00022898"/>
    </source>
</evidence>
<evidence type="ECO:0000256" key="7">
    <source>
        <dbReference type="RuleBase" id="RU000382"/>
    </source>
</evidence>
<organism evidence="9 10">
    <name type="scientific">Arthrobacter ulcerisalmonis</name>
    <dbReference type="NCBI Taxonomy" id="2483813"/>
    <lineage>
        <taxon>Bacteria</taxon>
        <taxon>Bacillati</taxon>
        <taxon>Actinomycetota</taxon>
        <taxon>Actinomycetes</taxon>
        <taxon>Micrococcales</taxon>
        <taxon>Micrococcaceae</taxon>
        <taxon>Arthrobacter</taxon>
    </lineage>
</organism>
<feature type="modified residue" description="N6-(pyridoxal phosphate)lysine" evidence="6">
    <location>
        <position position="357"/>
    </location>
</feature>
<dbReference type="Proteomes" id="UP000280861">
    <property type="component" value="Unassembled WGS sequence"/>
</dbReference>
<proteinExistence type="inferred from homology"/>
<dbReference type="GO" id="GO:0005737">
    <property type="term" value="C:cytoplasm"/>
    <property type="evidence" value="ECO:0007669"/>
    <property type="project" value="TreeGrafter"/>
</dbReference>
<dbReference type="GO" id="GO:0006520">
    <property type="term" value="P:amino acid metabolic process"/>
    <property type="evidence" value="ECO:0007669"/>
    <property type="project" value="InterPro"/>
</dbReference>
<evidence type="ECO:0000256" key="6">
    <source>
        <dbReference type="PIRSR" id="PIRSR602129-50"/>
    </source>
</evidence>
<dbReference type="InterPro" id="IPR010977">
    <property type="entry name" value="Aromatic_deC"/>
</dbReference>
<evidence type="ECO:0000256" key="8">
    <source>
        <dbReference type="SAM" id="MobiDB-lite"/>
    </source>
</evidence>
<keyword evidence="3" id="KW-0210">Decarboxylase</keyword>
<accession>A0A3P5WBH5</accession>
<dbReference type="PRINTS" id="PR00800">
    <property type="entry name" value="YHDCRBOXLASE"/>
</dbReference>
<name>A0A3P5WBH5_9MICC</name>
<dbReference type="SUPFAM" id="SSF53383">
    <property type="entry name" value="PLP-dependent transferases"/>
    <property type="match status" value="1"/>
</dbReference>
<dbReference type="GO" id="GO:0030170">
    <property type="term" value="F:pyridoxal phosphate binding"/>
    <property type="evidence" value="ECO:0007669"/>
    <property type="project" value="InterPro"/>
</dbReference>
<dbReference type="Gene3D" id="3.90.1150.10">
    <property type="entry name" value="Aspartate Aminotransferase, domain 1"/>
    <property type="match status" value="1"/>
</dbReference>
<dbReference type="InterPro" id="IPR015424">
    <property type="entry name" value="PyrdxlP-dep_Trfase"/>
</dbReference>
<evidence type="ECO:0000313" key="10">
    <source>
        <dbReference type="Proteomes" id="UP000280861"/>
    </source>
</evidence>
<dbReference type="CDD" id="cd06450">
    <property type="entry name" value="DOPA_deC_like"/>
    <property type="match status" value="1"/>
</dbReference>
<reference evidence="9 10" key="1">
    <citation type="submission" date="2018-11" db="EMBL/GenBank/DDBJ databases">
        <authorList>
            <person name="Criscuolo A."/>
        </authorList>
    </citation>
    <scope>NUCLEOTIDE SEQUENCE [LARGE SCALE GENOMIC DNA]</scope>
    <source>
        <strain evidence="9">AT11b</strain>
    </source>
</reference>
<comment type="cofactor">
    <cofactor evidence="1 6 7">
        <name>pyridoxal 5'-phosphate</name>
        <dbReference type="ChEBI" id="CHEBI:597326"/>
    </cofactor>
</comment>
<dbReference type="Gene3D" id="3.40.640.10">
    <property type="entry name" value="Type I PLP-dependent aspartate aminotransferase-like (Major domain)"/>
    <property type="match status" value="1"/>
</dbReference>
<evidence type="ECO:0000256" key="1">
    <source>
        <dbReference type="ARBA" id="ARBA00001933"/>
    </source>
</evidence>
<dbReference type="PANTHER" id="PTHR45677">
    <property type="entry name" value="GLUTAMATE DECARBOXYLASE-RELATED"/>
    <property type="match status" value="1"/>
</dbReference>